<accession>A0AAU8DNT4</accession>
<evidence type="ECO:0000313" key="2">
    <source>
        <dbReference type="EMBL" id="XCG62988.1"/>
    </source>
</evidence>
<evidence type="ECO:0000259" key="1">
    <source>
        <dbReference type="Pfam" id="PF11716"/>
    </source>
</evidence>
<gene>
    <name evidence="2" type="ORF">ABLG96_17500</name>
</gene>
<dbReference type="NCBIfam" id="TIGR03083">
    <property type="entry name" value="maleylpyruvate isomerase family mycothiol-dependent enzyme"/>
    <property type="match status" value="1"/>
</dbReference>
<dbReference type="InterPro" id="IPR034660">
    <property type="entry name" value="DinB/YfiT-like"/>
</dbReference>
<dbReference type="RefSeq" id="WP_353648603.1">
    <property type="nucleotide sequence ID" value="NZ_CP159218.1"/>
</dbReference>
<dbReference type="Gene3D" id="1.20.120.450">
    <property type="entry name" value="dinb family like domain"/>
    <property type="match status" value="1"/>
</dbReference>
<protein>
    <submittedName>
        <fullName evidence="2">TIGR03084 family metal-binding protein</fullName>
    </submittedName>
</protein>
<dbReference type="AlphaFoldDB" id="A0AAU8DNT4"/>
<dbReference type="InterPro" id="IPR017517">
    <property type="entry name" value="Maleyloyr_isom"/>
</dbReference>
<dbReference type="GO" id="GO:0046872">
    <property type="term" value="F:metal ion binding"/>
    <property type="evidence" value="ECO:0007669"/>
    <property type="project" value="InterPro"/>
</dbReference>
<name>A0AAU8DNT4_9ACTN</name>
<reference evidence="2" key="1">
    <citation type="submission" date="2024-05" db="EMBL/GenBank/DDBJ databases">
        <authorList>
            <person name="Cai S.Y."/>
            <person name="Jin L.M."/>
            <person name="Li H.R."/>
        </authorList>
    </citation>
    <scope>NUCLEOTIDE SEQUENCE</scope>
    <source>
        <strain evidence="2">A5-74</strain>
    </source>
</reference>
<proteinExistence type="predicted"/>
<dbReference type="EMBL" id="CP159218">
    <property type="protein sequence ID" value="XCG62988.1"/>
    <property type="molecule type" value="Genomic_DNA"/>
</dbReference>
<feature type="domain" description="Mycothiol-dependent maleylpyruvate isomerase metal-binding" evidence="1">
    <location>
        <begin position="13"/>
        <end position="149"/>
    </location>
</feature>
<dbReference type="SUPFAM" id="SSF109854">
    <property type="entry name" value="DinB/YfiT-like putative metalloenzymes"/>
    <property type="match status" value="1"/>
</dbReference>
<dbReference type="InterPro" id="IPR017518">
    <property type="entry name" value="CHP03084"/>
</dbReference>
<organism evidence="2">
    <name type="scientific">Nakamurella sp. A5-74</name>
    <dbReference type="NCBI Taxonomy" id="3158264"/>
    <lineage>
        <taxon>Bacteria</taxon>
        <taxon>Bacillati</taxon>
        <taxon>Actinomycetota</taxon>
        <taxon>Actinomycetes</taxon>
        <taxon>Nakamurellales</taxon>
        <taxon>Nakamurellaceae</taxon>
        <taxon>Nakamurella</taxon>
    </lineage>
</organism>
<dbReference type="NCBIfam" id="TIGR03084">
    <property type="entry name" value="TIGR03084 family metal-binding protein"/>
    <property type="match status" value="1"/>
</dbReference>
<dbReference type="Pfam" id="PF11716">
    <property type="entry name" value="MDMPI_N"/>
    <property type="match status" value="1"/>
</dbReference>
<sequence>MNDDDYRALLDDLRAEHDELCSLIDGLTDEQWQWPTPAEGWQIRDQIVHLAFFDDLAVLAAHDEQAFGTAAAELVAGGPGWIDAISFDRRNSGSATLLTWYHRSRSTLLDVFSGRGPRQRAPWFGPPMSAASSVTARLMETWAHGQDIADTLGVERVPTTRVHHVCHLGVLTRTFSYANRDRTPPSDAIRTELTGVDGTILRWGPEDAEQRIVGSAVDFALVATQRRAFADTALRATDGAARDWMAIAQAYAGPPGPGRGRQST</sequence>
<dbReference type="InterPro" id="IPR024344">
    <property type="entry name" value="MDMPI_metal-binding"/>
</dbReference>